<name>C4GFY1_9NEIS</name>
<evidence type="ECO:0000313" key="2">
    <source>
        <dbReference type="EMBL" id="EEP69136.1"/>
    </source>
</evidence>
<gene>
    <name evidence="2" type="ORF">GCWU000324_01048</name>
</gene>
<dbReference type="AlphaFoldDB" id="C4GFY1"/>
<dbReference type="HOGENOM" id="CLU_1538447_0_0_4"/>
<dbReference type="OrthoDB" id="8607354at2"/>
<keyword evidence="3" id="KW-1185">Reference proteome</keyword>
<evidence type="ECO:0000256" key="1">
    <source>
        <dbReference type="SAM" id="Coils"/>
    </source>
</evidence>
<evidence type="ECO:0000313" key="3">
    <source>
        <dbReference type="Proteomes" id="UP000003009"/>
    </source>
</evidence>
<accession>C4GFY1</accession>
<feature type="coiled-coil region" evidence="1">
    <location>
        <begin position="56"/>
        <end position="104"/>
    </location>
</feature>
<protein>
    <submittedName>
        <fullName evidence="2">Uncharacterized protein</fullName>
    </submittedName>
</protein>
<organism evidence="2 3">
    <name type="scientific">Kingella oralis ATCC 51147</name>
    <dbReference type="NCBI Taxonomy" id="629741"/>
    <lineage>
        <taxon>Bacteria</taxon>
        <taxon>Pseudomonadati</taxon>
        <taxon>Pseudomonadota</taxon>
        <taxon>Betaproteobacteria</taxon>
        <taxon>Neisseriales</taxon>
        <taxon>Neisseriaceae</taxon>
        <taxon>Kingella</taxon>
    </lineage>
</organism>
<dbReference type="GeneID" id="84906678"/>
<proteinExistence type="predicted"/>
<dbReference type="PROSITE" id="PS51257">
    <property type="entry name" value="PROKAR_LIPOPROTEIN"/>
    <property type="match status" value="1"/>
</dbReference>
<dbReference type="RefSeq" id="WP_003794985.1">
    <property type="nucleotide sequence ID" value="NZ_GG665871.1"/>
</dbReference>
<sequence length="165" mass="18299">MKLYWKCGLAFAVFSALVSGCLMYGRQEYRRGHAAATAHYEKQALAAENARINAVRQTEQQTAQTYAAKLQTIEQEKQDAQNANLALRRELDRLQQRVSAQANQGGSVKNVSQTARASAHQNAAQGWVLLGECGKRYAAMAEIADGQRDDLARWQAWGEVVSELQ</sequence>
<reference evidence="2" key="1">
    <citation type="submission" date="2009-04" db="EMBL/GenBank/DDBJ databases">
        <authorList>
            <person name="Weinstock G."/>
            <person name="Sodergren E."/>
            <person name="Clifton S."/>
            <person name="Fulton L."/>
            <person name="Fulton B."/>
            <person name="Courtney L."/>
            <person name="Fronick C."/>
            <person name="Harrison M."/>
            <person name="Strong C."/>
            <person name="Farmer C."/>
            <person name="Delahaunty K."/>
            <person name="Markovic C."/>
            <person name="Hall O."/>
            <person name="Minx P."/>
            <person name="Tomlinson C."/>
            <person name="Mitreva M."/>
            <person name="Nelson J."/>
            <person name="Hou S."/>
            <person name="Wollam A."/>
            <person name="Pepin K.H."/>
            <person name="Johnson M."/>
            <person name="Bhonagiri V."/>
            <person name="Nash W.E."/>
            <person name="Warren W."/>
            <person name="Chinwalla A."/>
            <person name="Mardis E.R."/>
            <person name="Wilson R.K."/>
        </authorList>
    </citation>
    <scope>NUCLEOTIDE SEQUENCE [LARGE SCALE GENOMIC DNA]</scope>
    <source>
        <strain evidence="2">ATCC 51147</strain>
    </source>
</reference>
<comment type="caution">
    <text evidence="2">The sequence shown here is derived from an EMBL/GenBank/DDBJ whole genome shotgun (WGS) entry which is preliminary data.</text>
</comment>
<dbReference type="EMBL" id="ACJW02000002">
    <property type="protein sequence ID" value="EEP69136.1"/>
    <property type="molecule type" value="Genomic_DNA"/>
</dbReference>
<dbReference type="Proteomes" id="UP000003009">
    <property type="component" value="Unassembled WGS sequence"/>
</dbReference>
<keyword evidence="1" id="KW-0175">Coiled coil</keyword>
<dbReference type="STRING" id="629741.GCWU000324_01048"/>